<dbReference type="OrthoDB" id="3035462at2"/>
<evidence type="ECO:0000313" key="2">
    <source>
        <dbReference type="EMBL" id="EHQ88412.1"/>
    </source>
</evidence>
<dbReference type="RefSeq" id="WP_007780764.1">
    <property type="nucleotide sequence ID" value="NZ_CM001441.1"/>
</dbReference>
<dbReference type="Proteomes" id="UP000005104">
    <property type="component" value="Chromosome"/>
</dbReference>
<protein>
    <submittedName>
        <fullName evidence="2">Uncharacterized protein</fullName>
    </submittedName>
</protein>
<evidence type="ECO:0000313" key="3">
    <source>
        <dbReference type="Proteomes" id="UP000005104"/>
    </source>
</evidence>
<name>H5XTF3_9FIRM</name>
<reference evidence="2 3" key="1">
    <citation type="submission" date="2011-11" db="EMBL/GenBank/DDBJ databases">
        <title>The Noncontiguous Finished genome of Desulfosporosinus youngiae DSM 17734.</title>
        <authorList>
            <consortium name="US DOE Joint Genome Institute (JGI-PGF)"/>
            <person name="Lucas S."/>
            <person name="Han J."/>
            <person name="Lapidus A."/>
            <person name="Cheng J.-F."/>
            <person name="Goodwin L."/>
            <person name="Pitluck S."/>
            <person name="Peters L."/>
            <person name="Ovchinnikova G."/>
            <person name="Lu M."/>
            <person name="Land M.L."/>
            <person name="Hauser L."/>
            <person name="Pester M."/>
            <person name="Spring S."/>
            <person name="Ollivier B."/>
            <person name="Rattei T."/>
            <person name="Klenk H.-P."/>
            <person name="Wagner M."/>
            <person name="Loy A."/>
            <person name="Woyke T.J."/>
        </authorList>
    </citation>
    <scope>NUCLEOTIDE SEQUENCE [LARGE SCALE GENOMIC DNA]</scope>
    <source>
        <strain evidence="2 3">DSM 17734</strain>
    </source>
</reference>
<accession>H5XTF3</accession>
<dbReference type="eggNOG" id="ENOG5033CNB">
    <property type="taxonomic scope" value="Bacteria"/>
</dbReference>
<dbReference type="EMBL" id="CM001441">
    <property type="protein sequence ID" value="EHQ88412.1"/>
    <property type="molecule type" value="Genomic_DNA"/>
</dbReference>
<keyword evidence="3" id="KW-1185">Reference proteome</keyword>
<proteinExistence type="predicted"/>
<gene>
    <name evidence="2" type="ORF">DesyoDRAFT_1244</name>
</gene>
<feature type="region of interest" description="Disordered" evidence="1">
    <location>
        <begin position="1"/>
        <end position="24"/>
    </location>
</feature>
<dbReference type="HOGENOM" id="CLU_145991_2_0_9"/>
<dbReference type="AlphaFoldDB" id="H5XTF3"/>
<sequence>MDDNKQSDLDNLAESLEENSKKSKQALSMVSFTDLFTPAFMSAYTQFANFGELLVVGKFQVNSFQEFMALLDKDFDKFIAKTTKFKSWEEMQSTAVADYIKKKESGN</sequence>
<evidence type="ECO:0000256" key="1">
    <source>
        <dbReference type="SAM" id="MobiDB-lite"/>
    </source>
</evidence>
<organism evidence="2 3">
    <name type="scientific">Desulfosporosinus youngiae DSM 17734</name>
    <dbReference type="NCBI Taxonomy" id="768710"/>
    <lineage>
        <taxon>Bacteria</taxon>
        <taxon>Bacillati</taxon>
        <taxon>Bacillota</taxon>
        <taxon>Clostridia</taxon>
        <taxon>Eubacteriales</taxon>
        <taxon>Desulfitobacteriaceae</taxon>
        <taxon>Desulfosporosinus</taxon>
    </lineage>
</organism>